<comment type="caution">
    <text evidence="1">The sequence shown here is derived from an EMBL/GenBank/DDBJ whole genome shotgun (WGS) entry which is preliminary data.</text>
</comment>
<name>A0A0V0YZ52_9BILA</name>
<dbReference type="AlphaFoldDB" id="A0A0V0YZ52"/>
<evidence type="ECO:0000313" key="1">
    <source>
        <dbReference type="EMBL" id="KRY05575.1"/>
    </source>
</evidence>
<evidence type="ECO:0000313" key="2">
    <source>
        <dbReference type="Proteomes" id="UP000054783"/>
    </source>
</evidence>
<reference evidence="1 2" key="1">
    <citation type="submission" date="2015-01" db="EMBL/GenBank/DDBJ databases">
        <title>Evolution of Trichinella species and genotypes.</title>
        <authorList>
            <person name="Korhonen P.K."/>
            <person name="Edoardo P."/>
            <person name="Giuseppe L.R."/>
            <person name="Gasser R.B."/>
        </authorList>
    </citation>
    <scope>NUCLEOTIDE SEQUENCE [LARGE SCALE GENOMIC DNA]</scope>
    <source>
        <strain evidence="1">ISS2496</strain>
    </source>
</reference>
<gene>
    <name evidence="1" type="ORF">T12_11393</name>
</gene>
<dbReference type="Proteomes" id="UP000054783">
    <property type="component" value="Unassembled WGS sequence"/>
</dbReference>
<accession>A0A0V0YZ52</accession>
<organism evidence="1 2">
    <name type="scientific">Trichinella patagoniensis</name>
    <dbReference type="NCBI Taxonomy" id="990121"/>
    <lineage>
        <taxon>Eukaryota</taxon>
        <taxon>Metazoa</taxon>
        <taxon>Ecdysozoa</taxon>
        <taxon>Nematoda</taxon>
        <taxon>Enoplea</taxon>
        <taxon>Dorylaimia</taxon>
        <taxon>Trichinellida</taxon>
        <taxon>Trichinellidae</taxon>
        <taxon>Trichinella</taxon>
    </lineage>
</organism>
<keyword evidence="2" id="KW-1185">Reference proteome</keyword>
<dbReference type="OrthoDB" id="10327589at2759"/>
<proteinExistence type="predicted"/>
<sequence>MDMRAPSGASYRCFSYFLYCWCSPKTPFKISFPDQEDFQSFTFWNARDDLRIVFHPHVCRIIGATRMTSSAGYECCFNYGVAGCATLLASTIRLLPPLILCSFFTLKSFELKKTRPSIWKIPCQAIMFGVSEKRPSSN</sequence>
<protein>
    <submittedName>
        <fullName evidence="1">Uncharacterized protein</fullName>
    </submittedName>
</protein>
<dbReference type="EMBL" id="JYDQ01001230">
    <property type="protein sequence ID" value="KRY05575.1"/>
    <property type="molecule type" value="Genomic_DNA"/>
</dbReference>